<accession>A0A139WRC1</accession>
<gene>
    <name evidence="2" type="ORF">WA1_09555</name>
</gene>
<evidence type="ECO:0000259" key="1">
    <source>
        <dbReference type="Pfam" id="PF14326"/>
    </source>
</evidence>
<sequence length="250" mass="28276">MPRSSLTASAEGTQQARKALKRLSLTQRSLVNERGVASWSTVNNFFNGKPVQREIFMTICEELDLKWQDIVMPFSEDEETQQLTPLDQLWQQLTALGSLTEQMGLVVVKEKTLSWGTEIPSRYEKSVNLGNYIQFEVNFEIPGYLILIQKDTSGQIWCFCPSCFAPQSKLETGKTSLPQKGSPITAFPMEGKPGKEQVLAVLTQKEPNLQWLPQGNENPLELVEAHLTQLIEFVNQSEDSQVLYTEYTVN</sequence>
<dbReference type="AlphaFoldDB" id="A0A139WRC1"/>
<feature type="domain" description="DUF4384" evidence="1">
    <location>
        <begin position="127"/>
        <end position="205"/>
    </location>
</feature>
<dbReference type="Pfam" id="PF14326">
    <property type="entry name" value="DUF4384"/>
    <property type="match status" value="1"/>
</dbReference>
<reference evidence="2 3" key="1">
    <citation type="journal article" date="2013" name="Genome Biol. Evol.">
        <title>Genomes of Stigonematalean cyanobacteria (subsection V) and the evolution of oxygenic photosynthesis from prokaryotes to plastids.</title>
        <authorList>
            <person name="Dagan T."/>
            <person name="Roettger M."/>
            <person name="Stucken K."/>
            <person name="Landan G."/>
            <person name="Koch R."/>
            <person name="Major P."/>
            <person name="Gould S.B."/>
            <person name="Goremykin V.V."/>
            <person name="Rippka R."/>
            <person name="Tandeau de Marsac N."/>
            <person name="Gugger M."/>
            <person name="Lockhart P.J."/>
            <person name="Allen J.F."/>
            <person name="Brune I."/>
            <person name="Maus I."/>
            <person name="Puhler A."/>
            <person name="Martin W.F."/>
        </authorList>
    </citation>
    <scope>NUCLEOTIDE SEQUENCE [LARGE SCALE GENOMIC DNA]</scope>
    <source>
        <strain evidence="2 3">PCC 7110</strain>
    </source>
</reference>
<name>A0A139WRC1_9CYAN</name>
<dbReference type="InterPro" id="IPR025493">
    <property type="entry name" value="DUF4384"/>
</dbReference>
<proteinExistence type="predicted"/>
<evidence type="ECO:0000313" key="2">
    <source>
        <dbReference type="EMBL" id="KYC34984.1"/>
    </source>
</evidence>
<protein>
    <recommendedName>
        <fullName evidence="1">DUF4384 domain-containing protein</fullName>
    </recommendedName>
</protein>
<dbReference type="Proteomes" id="UP000076925">
    <property type="component" value="Unassembled WGS sequence"/>
</dbReference>
<evidence type="ECO:0000313" key="3">
    <source>
        <dbReference type="Proteomes" id="UP000076925"/>
    </source>
</evidence>
<dbReference type="EMBL" id="ANNX02000053">
    <property type="protein sequence ID" value="KYC34984.1"/>
    <property type="molecule type" value="Genomic_DNA"/>
</dbReference>
<dbReference type="STRING" id="128403.WA1_09555"/>
<dbReference type="OrthoDB" id="435943at2"/>
<organism evidence="2 3">
    <name type="scientific">Scytonema hofmannii PCC 7110</name>
    <dbReference type="NCBI Taxonomy" id="128403"/>
    <lineage>
        <taxon>Bacteria</taxon>
        <taxon>Bacillati</taxon>
        <taxon>Cyanobacteriota</taxon>
        <taxon>Cyanophyceae</taxon>
        <taxon>Nostocales</taxon>
        <taxon>Scytonemataceae</taxon>
        <taxon>Scytonema</taxon>
    </lineage>
</organism>
<keyword evidence="3" id="KW-1185">Reference proteome</keyword>
<comment type="caution">
    <text evidence="2">The sequence shown here is derived from an EMBL/GenBank/DDBJ whole genome shotgun (WGS) entry which is preliminary data.</text>
</comment>
<dbReference type="RefSeq" id="WP_017743768.1">
    <property type="nucleotide sequence ID" value="NZ_KQ976354.1"/>
</dbReference>